<dbReference type="Proteomes" id="UP000298438">
    <property type="component" value="Unassembled WGS sequence"/>
</dbReference>
<dbReference type="PANTHER" id="PTHR47504:SF5">
    <property type="entry name" value="RIGHT ORIGIN-BINDING PROTEIN"/>
    <property type="match status" value="1"/>
</dbReference>
<dbReference type="EMBL" id="SPVF01000181">
    <property type="protein sequence ID" value="TFW17538.1"/>
    <property type="molecule type" value="Genomic_DNA"/>
</dbReference>
<dbReference type="Gene3D" id="3.20.80.10">
    <property type="entry name" value="Regulatory factor, effector binding domain"/>
    <property type="match status" value="1"/>
</dbReference>
<dbReference type="InterPro" id="IPR009057">
    <property type="entry name" value="Homeodomain-like_sf"/>
</dbReference>
<dbReference type="OrthoDB" id="282744at2"/>
<dbReference type="InterPro" id="IPR011256">
    <property type="entry name" value="Reg_factor_effector_dom_sf"/>
</dbReference>
<dbReference type="SUPFAM" id="SSF46689">
    <property type="entry name" value="Homeodomain-like"/>
    <property type="match status" value="2"/>
</dbReference>
<keyword evidence="2" id="KW-0238">DNA-binding</keyword>
<name>A0A4Y9S881_9BURK</name>
<dbReference type="InterPro" id="IPR010499">
    <property type="entry name" value="AraC_E-bd"/>
</dbReference>
<dbReference type="Pfam" id="PF12833">
    <property type="entry name" value="HTH_18"/>
    <property type="match status" value="1"/>
</dbReference>
<dbReference type="SMART" id="SM00342">
    <property type="entry name" value="HTH_ARAC"/>
    <property type="match status" value="1"/>
</dbReference>
<keyword evidence="1" id="KW-0805">Transcription regulation</keyword>
<sequence length="275" mass="30147">MSIVAKALWYIENNFADGALTLDSVAAACNASRFHLTRAFGVATGFSLIRYVRARRLTEAARALAAGAPDILAVALDAGYGSHEAFTRAFRDQFGLTPEALREQGHCDGLVLIPALRLDHRTEPPMAAPRLIEHAAFTIAGLRERYTPETVAGIPAQWRRLAAFPPPRERASRYEFGVCTGSDGCGFDYTCGIEVTGYAPAGLQLLHVPEQYYAVFFHAGHISAIRMTFRAIFDEWLPASGLRPTNGADFERYDERFDVTTGDGGVEIWVPVAHQ</sequence>
<evidence type="ECO:0000313" key="5">
    <source>
        <dbReference type="EMBL" id="TFW17538.1"/>
    </source>
</evidence>
<reference evidence="5 6" key="1">
    <citation type="submission" date="2019-03" db="EMBL/GenBank/DDBJ databases">
        <title>Draft Genome Sequence of Massilia arenosa sp. nov., a Novel Massilia Species Isolated from a Sandy-loam Maize Soil.</title>
        <authorList>
            <person name="Raths R."/>
            <person name="Peta V."/>
            <person name="Bucking H."/>
        </authorList>
    </citation>
    <scope>NUCLEOTIDE SEQUENCE [LARGE SCALE GENOMIC DNA]</scope>
    <source>
        <strain evidence="5 6">MC02</strain>
    </source>
</reference>
<dbReference type="Pfam" id="PF06445">
    <property type="entry name" value="GyrI-like"/>
    <property type="match status" value="1"/>
</dbReference>
<proteinExistence type="predicted"/>
<evidence type="ECO:0000259" key="4">
    <source>
        <dbReference type="PROSITE" id="PS01124"/>
    </source>
</evidence>
<organism evidence="5 6">
    <name type="scientific">Zemynaea arenosa</name>
    <dbReference type="NCBI Taxonomy" id="2561931"/>
    <lineage>
        <taxon>Bacteria</taxon>
        <taxon>Pseudomonadati</taxon>
        <taxon>Pseudomonadota</taxon>
        <taxon>Betaproteobacteria</taxon>
        <taxon>Burkholderiales</taxon>
        <taxon>Oxalobacteraceae</taxon>
        <taxon>Telluria group</taxon>
        <taxon>Zemynaea</taxon>
    </lineage>
</organism>
<dbReference type="AlphaFoldDB" id="A0A4Y9S881"/>
<evidence type="ECO:0000256" key="1">
    <source>
        <dbReference type="ARBA" id="ARBA00023015"/>
    </source>
</evidence>
<gene>
    <name evidence="5" type="ORF">E4L96_14405</name>
</gene>
<evidence type="ECO:0000256" key="3">
    <source>
        <dbReference type="ARBA" id="ARBA00023163"/>
    </source>
</evidence>
<protein>
    <submittedName>
        <fullName evidence="5">AraC family transcriptional regulator</fullName>
    </submittedName>
</protein>
<keyword evidence="6" id="KW-1185">Reference proteome</keyword>
<evidence type="ECO:0000256" key="2">
    <source>
        <dbReference type="ARBA" id="ARBA00023125"/>
    </source>
</evidence>
<dbReference type="InterPro" id="IPR029442">
    <property type="entry name" value="GyrI-like"/>
</dbReference>
<dbReference type="Gene3D" id="1.10.10.60">
    <property type="entry name" value="Homeodomain-like"/>
    <property type="match status" value="2"/>
</dbReference>
<evidence type="ECO:0000313" key="6">
    <source>
        <dbReference type="Proteomes" id="UP000298438"/>
    </source>
</evidence>
<dbReference type="PANTHER" id="PTHR47504">
    <property type="entry name" value="RIGHT ORIGIN-BINDING PROTEIN"/>
    <property type="match status" value="1"/>
</dbReference>
<dbReference type="InterPro" id="IPR018060">
    <property type="entry name" value="HTH_AraC"/>
</dbReference>
<comment type="caution">
    <text evidence="5">The sequence shown here is derived from an EMBL/GenBank/DDBJ whole genome shotgun (WGS) entry which is preliminary data.</text>
</comment>
<dbReference type="RefSeq" id="WP_135207924.1">
    <property type="nucleotide sequence ID" value="NZ_SPVF01000181.1"/>
</dbReference>
<dbReference type="PROSITE" id="PS00041">
    <property type="entry name" value="HTH_ARAC_FAMILY_1"/>
    <property type="match status" value="1"/>
</dbReference>
<dbReference type="SMART" id="SM00871">
    <property type="entry name" value="AraC_E_bind"/>
    <property type="match status" value="1"/>
</dbReference>
<feature type="domain" description="HTH araC/xylS-type" evidence="4">
    <location>
        <begin position="5"/>
        <end position="104"/>
    </location>
</feature>
<dbReference type="PROSITE" id="PS01124">
    <property type="entry name" value="HTH_ARAC_FAMILY_2"/>
    <property type="match status" value="1"/>
</dbReference>
<dbReference type="GO" id="GO:0003700">
    <property type="term" value="F:DNA-binding transcription factor activity"/>
    <property type="evidence" value="ECO:0007669"/>
    <property type="project" value="InterPro"/>
</dbReference>
<dbReference type="InterPro" id="IPR018062">
    <property type="entry name" value="HTH_AraC-typ_CS"/>
</dbReference>
<dbReference type="GO" id="GO:0043565">
    <property type="term" value="F:sequence-specific DNA binding"/>
    <property type="evidence" value="ECO:0007669"/>
    <property type="project" value="InterPro"/>
</dbReference>
<dbReference type="SUPFAM" id="SSF55136">
    <property type="entry name" value="Probable bacterial effector-binding domain"/>
    <property type="match status" value="1"/>
</dbReference>
<dbReference type="InterPro" id="IPR050959">
    <property type="entry name" value="MarA-like"/>
</dbReference>
<accession>A0A4Y9S881</accession>
<keyword evidence="3" id="KW-0804">Transcription</keyword>